<dbReference type="PANTHER" id="PTHR47183">
    <property type="entry name" value="GLUCOSE-1-PHOSPHATE CYTIDYLYLTRANSFERASE-RELATED"/>
    <property type="match status" value="1"/>
</dbReference>
<reference evidence="3" key="1">
    <citation type="journal article" date="2019" name="Int. J. Syst. Evol. Microbiol.">
        <title>The Global Catalogue of Microorganisms (GCM) 10K type strain sequencing project: providing services to taxonomists for standard genome sequencing and annotation.</title>
        <authorList>
            <consortium name="The Broad Institute Genomics Platform"/>
            <consortium name="The Broad Institute Genome Sequencing Center for Infectious Disease"/>
            <person name="Wu L."/>
            <person name="Ma J."/>
        </authorList>
    </citation>
    <scope>NUCLEOTIDE SEQUENCE [LARGE SCALE GENOMIC DNA]</scope>
    <source>
        <strain evidence="3">CGMCC 1.6375</strain>
    </source>
</reference>
<dbReference type="InterPro" id="IPR046981">
    <property type="entry name" value="G1P_cyt_trans"/>
</dbReference>
<keyword evidence="2" id="KW-0548">Nucleotidyltransferase</keyword>
<keyword evidence="3" id="KW-1185">Reference proteome</keyword>
<evidence type="ECO:0000259" key="1">
    <source>
        <dbReference type="Pfam" id="PF00483"/>
    </source>
</evidence>
<dbReference type="Proteomes" id="UP000632339">
    <property type="component" value="Unassembled WGS sequence"/>
</dbReference>
<dbReference type="NCBIfam" id="TIGR02623">
    <property type="entry name" value="G1P_cyt_trans"/>
    <property type="match status" value="1"/>
</dbReference>
<dbReference type="Gene3D" id="3.90.550.10">
    <property type="entry name" value="Spore Coat Polysaccharide Biosynthesis Protein SpsA, Chain A"/>
    <property type="match status" value="1"/>
</dbReference>
<dbReference type="SUPFAM" id="SSF53448">
    <property type="entry name" value="Nucleotide-diphospho-sugar transferases"/>
    <property type="match status" value="1"/>
</dbReference>
<accession>A0ABQ2HDK0</accession>
<proteinExistence type="predicted"/>
<dbReference type="GO" id="GO:0016779">
    <property type="term" value="F:nucleotidyltransferase activity"/>
    <property type="evidence" value="ECO:0007669"/>
    <property type="project" value="UniProtKB-KW"/>
</dbReference>
<name>A0ABQ2HDK0_9BACT</name>
<organism evidence="2 3">
    <name type="scientific">Dyadobacter beijingensis</name>
    <dbReference type="NCBI Taxonomy" id="365489"/>
    <lineage>
        <taxon>Bacteria</taxon>
        <taxon>Pseudomonadati</taxon>
        <taxon>Bacteroidota</taxon>
        <taxon>Cytophagia</taxon>
        <taxon>Cytophagales</taxon>
        <taxon>Spirosomataceae</taxon>
        <taxon>Dyadobacter</taxon>
    </lineage>
</organism>
<dbReference type="Pfam" id="PF00483">
    <property type="entry name" value="NTP_transferase"/>
    <property type="match status" value="1"/>
</dbReference>
<dbReference type="PANTHER" id="PTHR47183:SF1">
    <property type="entry name" value="GLUCOSE-1-PHOSPHATE CYTIDYLYLTRANSFERASE"/>
    <property type="match status" value="1"/>
</dbReference>
<evidence type="ECO:0000313" key="3">
    <source>
        <dbReference type="Proteomes" id="UP000632339"/>
    </source>
</evidence>
<dbReference type="InterPro" id="IPR005835">
    <property type="entry name" value="NTP_transferase_dom"/>
</dbReference>
<dbReference type="EMBL" id="BMLI01000001">
    <property type="protein sequence ID" value="GGM77386.1"/>
    <property type="molecule type" value="Genomic_DNA"/>
</dbReference>
<protein>
    <submittedName>
        <fullName evidence="2">Glucose-1-phosphate cytidylyltransferase</fullName>
    </submittedName>
</protein>
<comment type="caution">
    <text evidence="2">The sequence shown here is derived from an EMBL/GenBank/DDBJ whole genome shotgun (WGS) entry which is preliminary data.</text>
</comment>
<sequence>MVEIGGNPILWHIMKIYSSHGFNEFVICLGYKGYVIKEYFANYFLHQSDVTIDMSGNKMEIHNSQAEPWKVTLVDTGQDTMTGGRVKRVAKYLNDEPFMLTYGDGVGTINIAELVKFHQDNNKLLTVTAVQPSGRFGALNLSDSQNVISFLEKPKGDGSWINGGFFVCQPEVLQYIADDSTVFEQEPLENIARAGQMMAYKHHGFWRPMDTLKDKYDLQHLWDSGKAPWKNW</sequence>
<dbReference type="InterPro" id="IPR029044">
    <property type="entry name" value="Nucleotide-diphossugar_trans"/>
</dbReference>
<keyword evidence="2" id="KW-0808">Transferase</keyword>
<feature type="domain" description="Nucleotidyl transferase" evidence="1">
    <location>
        <begin position="1"/>
        <end position="204"/>
    </location>
</feature>
<dbReference type="CDD" id="cd02524">
    <property type="entry name" value="G1P_cytidylyltransferase"/>
    <property type="match status" value="1"/>
</dbReference>
<evidence type="ECO:0000313" key="2">
    <source>
        <dbReference type="EMBL" id="GGM77386.1"/>
    </source>
</evidence>
<dbReference type="InterPro" id="IPR013446">
    <property type="entry name" value="G1P_cyt_trans-like"/>
</dbReference>
<gene>
    <name evidence="2" type="ORF">GCM10010967_06240</name>
</gene>